<protein>
    <recommendedName>
        <fullName evidence="3">Dilute domain-containing protein</fullName>
    </recommendedName>
</protein>
<dbReference type="GO" id="GO:0051020">
    <property type="term" value="F:GTPase binding"/>
    <property type="evidence" value="ECO:0007669"/>
    <property type="project" value="TreeGrafter"/>
</dbReference>
<feature type="compositionally biased region" description="Polar residues" evidence="2">
    <location>
        <begin position="754"/>
        <end position="767"/>
    </location>
</feature>
<feature type="domain" description="Dilute" evidence="3">
    <location>
        <begin position="436"/>
        <end position="694"/>
    </location>
</feature>
<proteinExistence type="predicted"/>
<comment type="caution">
    <text evidence="4">The sequence shown here is derived from an EMBL/GenBank/DDBJ whole genome shotgun (WGS) entry which is preliminary data.</text>
</comment>
<sequence>MDQSNSIDMAAPNAHILHVRLPASAMDDDFLPDFHQHSLAGFDTPLSGVAEQALACYANETSSPKTDGLLIRGGRFSNSPTDDQNTFSSHGRVDQPFLSPRSSTSLVHSASPIRDVERLVVKQTLESSPQHLRSNSPARLQQSFTFAREQLDDPRAIMERTLADDDKKNRISTLFSRAASNGDLSRIVDILDNFSDWVDINIHNEDDGSTPLIYAACFGQTAAVFMLLDAGAQVDARDKFGWTALVWATNNKHEDIVRLLLEHGASPSAQTAKGRTVADFLRHDPNDTTKIAKIFREPPKRAIFASETLSLRINAPLQDTQQLYKETVTKDELQHRAIAEDDSRVLDFSIRASENSLSDDQQQSEDEDEFDWENCLPDQMFVFSSKDIPHILDTIITSMEPVRSTSYNPIPAYVLFLAARFARNFSTPELLDELLEATITTIQTVTKSKPDDIALNAYWISNTSSFLHFLRKDTSLRETSESYQQRLEFLVVDMVQMIILEAESQIEQILETAILEHDTIVGLDEVKFQSDWAFSFWRSGSGRMNKNQNKRASAPPMPLSFYDVHPQIIHYVVAQLLHYVSSEIFNLMIESRKYLSRSKALQTRLNLSILEDWLRNNQLPARLKDQLTPLVQLLQLLQVLSQQKNLTTWIETRRKVDLLNSGQVKHVVNFYRYEINEERLPVEVTKYVLQVAADTEKVRKHAVERREAASSSLSISGSDISSTGRISSQSDVSDSGAGSSGSDDDMYETRSKTSRFSSLTDSDQGSTAPRERKRTLSTMAEEASLSSTTRDSKVWSQFSLPADLATRDGGVERLFVPQIPEEVMSVLDGNARFLHVTS</sequence>
<name>A0A9P6RBZ1_9FUNG</name>
<dbReference type="EMBL" id="JAAAIP010000444">
    <property type="protein sequence ID" value="KAG0317051.1"/>
    <property type="molecule type" value="Genomic_DNA"/>
</dbReference>
<dbReference type="InterPro" id="IPR002110">
    <property type="entry name" value="Ankyrin_rpt"/>
</dbReference>
<evidence type="ECO:0000313" key="5">
    <source>
        <dbReference type="Proteomes" id="UP000738325"/>
    </source>
</evidence>
<dbReference type="PANTHER" id="PTHR16027">
    <property type="entry name" value="DILUTE DOMAIN-CONTAINING PROTEIN YPR089W"/>
    <property type="match status" value="1"/>
</dbReference>
<dbReference type="Gene3D" id="1.25.40.20">
    <property type="entry name" value="Ankyrin repeat-containing domain"/>
    <property type="match status" value="1"/>
</dbReference>
<evidence type="ECO:0000313" key="4">
    <source>
        <dbReference type="EMBL" id="KAG0317051.1"/>
    </source>
</evidence>
<dbReference type="PROSITE" id="PS50297">
    <property type="entry name" value="ANK_REP_REGION"/>
    <property type="match status" value="2"/>
</dbReference>
<evidence type="ECO:0000259" key="3">
    <source>
        <dbReference type="PROSITE" id="PS51126"/>
    </source>
</evidence>
<dbReference type="SMART" id="SM00248">
    <property type="entry name" value="ANK"/>
    <property type="match status" value="3"/>
</dbReference>
<reference evidence="4" key="1">
    <citation type="journal article" date="2020" name="Fungal Divers.">
        <title>Resolving the Mortierellaceae phylogeny through synthesis of multi-gene phylogenetics and phylogenomics.</title>
        <authorList>
            <person name="Vandepol N."/>
            <person name="Liber J."/>
            <person name="Desiro A."/>
            <person name="Na H."/>
            <person name="Kennedy M."/>
            <person name="Barry K."/>
            <person name="Grigoriev I.V."/>
            <person name="Miller A.N."/>
            <person name="O'Donnell K."/>
            <person name="Stajich J.E."/>
            <person name="Bonito G."/>
        </authorList>
    </citation>
    <scope>NUCLEOTIDE SEQUENCE</scope>
    <source>
        <strain evidence="4">REB-010B</strain>
    </source>
</reference>
<dbReference type="Pfam" id="PF12796">
    <property type="entry name" value="Ank_2"/>
    <property type="match status" value="1"/>
</dbReference>
<gene>
    <name evidence="4" type="ORF">BGZ99_006533</name>
</gene>
<feature type="region of interest" description="Disordered" evidence="2">
    <location>
        <begin position="713"/>
        <end position="785"/>
    </location>
</feature>
<dbReference type="InterPro" id="IPR036770">
    <property type="entry name" value="Ankyrin_rpt-contain_sf"/>
</dbReference>
<dbReference type="SUPFAM" id="SSF48403">
    <property type="entry name" value="Ankyrin repeat"/>
    <property type="match status" value="1"/>
</dbReference>
<evidence type="ECO:0000256" key="1">
    <source>
        <dbReference type="PROSITE-ProRule" id="PRU00023"/>
    </source>
</evidence>
<dbReference type="OrthoDB" id="426293at2759"/>
<organism evidence="4 5">
    <name type="scientific">Dissophora globulifera</name>
    <dbReference type="NCBI Taxonomy" id="979702"/>
    <lineage>
        <taxon>Eukaryota</taxon>
        <taxon>Fungi</taxon>
        <taxon>Fungi incertae sedis</taxon>
        <taxon>Mucoromycota</taxon>
        <taxon>Mortierellomycotina</taxon>
        <taxon>Mortierellomycetes</taxon>
        <taxon>Mortierellales</taxon>
        <taxon>Mortierellaceae</taxon>
        <taxon>Dissophora</taxon>
    </lineage>
</organism>
<dbReference type="InterPro" id="IPR002710">
    <property type="entry name" value="Dilute_dom"/>
</dbReference>
<feature type="repeat" description="ANK" evidence="1">
    <location>
        <begin position="240"/>
        <end position="272"/>
    </location>
</feature>
<dbReference type="PANTHER" id="PTHR16027:SF6">
    <property type="entry name" value="DILUTE DOMAIN-CONTAINING PROTEIN"/>
    <property type="match status" value="1"/>
</dbReference>
<dbReference type="Pfam" id="PF01843">
    <property type="entry name" value="DIL"/>
    <property type="match status" value="1"/>
</dbReference>
<dbReference type="InterPro" id="IPR052072">
    <property type="entry name" value="Vascular_dev_regulator"/>
</dbReference>
<dbReference type="Proteomes" id="UP000738325">
    <property type="component" value="Unassembled WGS sequence"/>
</dbReference>
<evidence type="ECO:0000256" key="2">
    <source>
        <dbReference type="SAM" id="MobiDB-lite"/>
    </source>
</evidence>
<dbReference type="SMART" id="SM01132">
    <property type="entry name" value="DIL"/>
    <property type="match status" value="1"/>
</dbReference>
<feature type="compositionally biased region" description="Low complexity" evidence="2">
    <location>
        <begin position="713"/>
        <end position="741"/>
    </location>
</feature>
<feature type="repeat" description="ANK" evidence="1">
    <location>
        <begin position="207"/>
        <end position="239"/>
    </location>
</feature>
<keyword evidence="5" id="KW-1185">Reference proteome</keyword>
<dbReference type="PROSITE" id="PS51126">
    <property type="entry name" value="DILUTE"/>
    <property type="match status" value="1"/>
</dbReference>
<dbReference type="PROSITE" id="PS50088">
    <property type="entry name" value="ANK_REPEAT"/>
    <property type="match status" value="2"/>
</dbReference>
<keyword evidence="1" id="KW-0040">ANK repeat</keyword>
<accession>A0A9P6RBZ1</accession>
<dbReference type="AlphaFoldDB" id="A0A9P6RBZ1"/>